<dbReference type="InterPro" id="IPR058997">
    <property type="entry name" value="YycE-like_C"/>
</dbReference>
<gene>
    <name evidence="2" type="ORF">NF556_10030</name>
</gene>
<dbReference type="SUPFAM" id="SSF54593">
    <property type="entry name" value="Glyoxalase/Bleomycin resistance protein/Dihydroxybiphenyl dioxygenase"/>
    <property type="match status" value="1"/>
</dbReference>
<evidence type="ECO:0000259" key="1">
    <source>
        <dbReference type="PROSITE" id="PS51819"/>
    </source>
</evidence>
<dbReference type="CDD" id="cd06587">
    <property type="entry name" value="VOC"/>
    <property type="match status" value="1"/>
</dbReference>
<dbReference type="InterPro" id="IPR058998">
    <property type="entry name" value="YycE-like_N"/>
</dbReference>
<proteinExistence type="predicted"/>
<dbReference type="Gene3D" id="3.10.180.10">
    <property type="entry name" value="2,3-Dihydroxybiphenyl 1,2-Dioxygenase, domain 1"/>
    <property type="match status" value="1"/>
</dbReference>
<dbReference type="Pfam" id="PF22659">
    <property type="entry name" value="YycE-like_C"/>
    <property type="match status" value="1"/>
</dbReference>
<keyword evidence="3" id="KW-1185">Reference proteome</keyword>
<name>A0ABY4YYZ0_9MICO</name>
<accession>A0ABY4YYZ0</accession>
<evidence type="ECO:0000313" key="2">
    <source>
        <dbReference type="EMBL" id="USQ81955.1"/>
    </source>
</evidence>
<evidence type="ECO:0000313" key="3">
    <source>
        <dbReference type="Proteomes" id="UP001056455"/>
    </source>
</evidence>
<organism evidence="2 3">
    <name type="scientific">Ornithinimicrobium faecis</name>
    <dbReference type="NCBI Taxonomy" id="2934158"/>
    <lineage>
        <taxon>Bacteria</taxon>
        <taxon>Bacillati</taxon>
        <taxon>Actinomycetota</taxon>
        <taxon>Actinomycetes</taxon>
        <taxon>Micrococcales</taxon>
        <taxon>Ornithinimicrobiaceae</taxon>
        <taxon>Ornithinimicrobium</taxon>
    </lineage>
</organism>
<dbReference type="EMBL" id="CP099489">
    <property type="protein sequence ID" value="USQ81955.1"/>
    <property type="molecule type" value="Genomic_DNA"/>
</dbReference>
<reference evidence="2" key="1">
    <citation type="submission" date="2022-06" db="EMBL/GenBank/DDBJ databases">
        <title>Ornithinimicrobium HY1793.</title>
        <authorList>
            <person name="Huang Y."/>
        </authorList>
    </citation>
    <scope>NUCLEOTIDE SEQUENCE</scope>
    <source>
        <strain evidence="2">HY1793</strain>
    </source>
</reference>
<sequence length="134" mass="14573">MDSIPAATTVRIARPTSDLAALERFWVDGVGLEVLWRTDGVPDHGHELLMVGPAGAGWHLELVADAQAAQESHPGPEDLLVLYLGEPAGQEWVARIRAHGGTVVPAHNPYWDTWGVTIQDPDGYLLVLSHRTWG</sequence>
<dbReference type="InterPro" id="IPR029068">
    <property type="entry name" value="Glyas_Bleomycin-R_OHBP_Dase"/>
</dbReference>
<dbReference type="PROSITE" id="PS51819">
    <property type="entry name" value="VOC"/>
    <property type="match status" value="1"/>
</dbReference>
<dbReference type="RefSeq" id="WP_252595487.1">
    <property type="nucleotide sequence ID" value="NZ_CP099489.1"/>
</dbReference>
<feature type="domain" description="VOC" evidence="1">
    <location>
        <begin position="8"/>
        <end position="131"/>
    </location>
</feature>
<dbReference type="Proteomes" id="UP001056455">
    <property type="component" value="Chromosome"/>
</dbReference>
<protein>
    <submittedName>
        <fullName evidence="2">VOC family protein</fullName>
    </submittedName>
</protein>
<dbReference type="InterPro" id="IPR037523">
    <property type="entry name" value="VOC_core"/>
</dbReference>
<dbReference type="Pfam" id="PF22658">
    <property type="entry name" value="YycE-like_N"/>
    <property type="match status" value="1"/>
</dbReference>